<feature type="signal peptide" evidence="1">
    <location>
        <begin position="1"/>
        <end position="24"/>
    </location>
</feature>
<dbReference type="EMBL" id="CP002214">
    <property type="protein sequence ID" value="ADO59825.1"/>
    <property type="molecule type" value="Genomic_DNA"/>
</dbReference>
<geneLocation type="plasmid" evidence="2 3">
    <name>pSC2</name>
</geneLocation>
<sequence length="243" mass="26497">MKKTAIILTGALALMAVAPMAASAQTTSIEPTTEQSTSKQQIEINSPSDYVKWLKGQAGAEETLEQFSKLSESDQDKFVKYLNDVDVQKQVVKAFGSEKDVSLFGGDIVVSHKEDAPSKDTSSKVTPQAMNYTVSDSSKGTFLGITVSELRSTVTYRVSGTPGNQQIEVLSGGGMVVRNYNPIIGITVNQERPYTSADRQYAYQVNYFAHDFKGTWGLTYGTVKHTLSGDTQGREVRLISETL</sequence>
<accession>E3EKJ3</accession>
<dbReference type="Proteomes" id="UP000006868">
    <property type="component" value="Plasmid pSC2"/>
</dbReference>
<protein>
    <submittedName>
        <fullName evidence="2">Uncharacterized protein</fullName>
    </submittedName>
</protein>
<feature type="chain" id="PRO_5003169307" evidence="1">
    <location>
        <begin position="25"/>
        <end position="243"/>
    </location>
</feature>
<evidence type="ECO:0000313" key="3">
    <source>
        <dbReference type="Proteomes" id="UP000006868"/>
    </source>
</evidence>
<dbReference type="RefSeq" id="WP_013386239.1">
    <property type="nucleotide sequence ID" value="NC_014628.2"/>
</dbReference>
<dbReference type="HOGENOM" id="CLU_1141713_0_0_9"/>
<evidence type="ECO:0000313" key="2">
    <source>
        <dbReference type="EMBL" id="ADO59825.1"/>
    </source>
</evidence>
<dbReference type="PATRIC" id="fig|886882.15.peg.5482"/>
<organism evidence="2 3">
    <name type="scientific">Paenibacillus polymyxa (strain SC2)</name>
    <name type="common">Bacillus polymyxa</name>
    <dbReference type="NCBI Taxonomy" id="886882"/>
    <lineage>
        <taxon>Bacteria</taxon>
        <taxon>Bacillati</taxon>
        <taxon>Bacillota</taxon>
        <taxon>Bacilli</taxon>
        <taxon>Bacillales</taxon>
        <taxon>Paenibacillaceae</taxon>
        <taxon>Paenibacillus</taxon>
    </lineage>
</organism>
<dbReference type="KEGG" id="ppm:PPSC2_26060"/>
<reference evidence="2 3" key="1">
    <citation type="journal article" date="2011" name="J. Bacteriol.">
        <title>Complete genome sequence of Paenibacillus polymyxa SC2, a strain of plant growth-promoting Rhizobacterium with broad-spectrum antimicrobial activity.</title>
        <authorList>
            <person name="Ma M."/>
            <person name="Wang C."/>
            <person name="Ding Y."/>
            <person name="Li L."/>
            <person name="Shen D."/>
            <person name="Jiang X."/>
            <person name="Guan D."/>
            <person name="Cao F."/>
            <person name="Chen H."/>
            <person name="Feng R."/>
            <person name="Wang X."/>
            <person name="Ge Y."/>
            <person name="Yao L."/>
            <person name="Bing X."/>
            <person name="Yang X."/>
            <person name="Li J."/>
            <person name="Du B."/>
        </authorList>
    </citation>
    <scope>NUCLEOTIDE SEQUENCE [LARGE SCALE GENOMIC DNA]</scope>
    <source>
        <strain evidence="2 3">SC2</strain>
        <plasmid evidence="3">pSC2</plasmid>
    </source>
</reference>
<name>E3EKJ3_PAEPS</name>
<keyword evidence="1" id="KW-0732">Signal</keyword>
<gene>
    <name evidence="2" type="ORF">PPSC2_26060</name>
</gene>
<dbReference type="AlphaFoldDB" id="E3EKJ3"/>
<proteinExistence type="predicted"/>
<evidence type="ECO:0000256" key="1">
    <source>
        <dbReference type="SAM" id="SignalP"/>
    </source>
</evidence>
<keyword evidence="2" id="KW-0614">Plasmid</keyword>